<dbReference type="Proteomes" id="UP000007472">
    <property type="component" value="Chromosome"/>
</dbReference>
<name>A0A654KGQ0_TAYEM</name>
<evidence type="ECO:0000313" key="3">
    <source>
        <dbReference type="Proteomes" id="UP000007472"/>
    </source>
</evidence>
<evidence type="ECO:0000256" key="1">
    <source>
        <dbReference type="SAM" id="SignalP"/>
    </source>
</evidence>
<evidence type="ECO:0000313" key="2">
    <source>
        <dbReference type="EMBL" id="ADU91614.1"/>
    </source>
</evidence>
<protein>
    <recommendedName>
        <fullName evidence="4">Lipoprotein</fullName>
    </recommendedName>
</protein>
<dbReference type="PROSITE" id="PS51257">
    <property type="entry name" value="PROKAR_LIPOPROTEIN"/>
    <property type="match status" value="1"/>
</dbReference>
<organism evidence="2 3">
    <name type="scientific">Taylorella equigenitalis (strain MCE9)</name>
    <dbReference type="NCBI Taxonomy" id="937774"/>
    <lineage>
        <taxon>Bacteria</taxon>
        <taxon>Pseudomonadati</taxon>
        <taxon>Pseudomonadota</taxon>
        <taxon>Betaproteobacteria</taxon>
        <taxon>Burkholderiales</taxon>
        <taxon>Alcaligenaceae</taxon>
        <taxon>Taylorella</taxon>
    </lineage>
</organism>
<dbReference type="EMBL" id="CP002456">
    <property type="protein sequence ID" value="ADU91614.1"/>
    <property type="molecule type" value="Genomic_DNA"/>
</dbReference>
<accession>A0A654KGQ0</accession>
<feature type="chain" id="PRO_5024893989" description="Lipoprotein" evidence="1">
    <location>
        <begin position="20"/>
        <end position="131"/>
    </location>
</feature>
<dbReference type="KEGG" id="teq:TEQUI_0676"/>
<dbReference type="AlphaFoldDB" id="A0A654KGQ0"/>
<reference evidence="2 3" key="1">
    <citation type="journal article" date="2011" name="J. Bacteriol.">
        <title>Genome sequence of Taylorella equigenitalis MCE9, the causative agent of contagious equine metritis.</title>
        <authorList>
            <person name="Hebert L."/>
            <person name="Moumen B."/>
            <person name="Duquesne F."/>
            <person name="Breuil M.F."/>
            <person name="Laugier C."/>
            <person name="Batto J.M."/>
            <person name="Renault P."/>
            <person name="Petry S."/>
        </authorList>
    </citation>
    <scope>NUCLEOTIDE SEQUENCE [LARGE SCALE GENOMIC DNA]</scope>
    <source>
        <strain evidence="2 3">MCE9</strain>
    </source>
</reference>
<keyword evidence="1" id="KW-0732">Signal</keyword>
<sequence length="131" mass="14951">MTLQLKHTLAFIFLLFAFACTQYQPVVDRTGVDEALLRQHKLECEMYYKEAQKDPAILRGLTTAFPYVMLGVTTDFMADSFRGYTGDHWTIVGAVIGLIAGTLQSMDRDNQIRRSILDQCLASKGYQIYHY</sequence>
<feature type="signal peptide" evidence="1">
    <location>
        <begin position="1"/>
        <end position="19"/>
    </location>
</feature>
<evidence type="ECO:0008006" key="4">
    <source>
        <dbReference type="Google" id="ProtNLM"/>
    </source>
</evidence>
<gene>
    <name evidence="2" type="ordered locus">TEQUI_0676</name>
</gene>
<proteinExistence type="predicted"/>